<feature type="chain" id="PRO_5047240952" description="Gliding motility-associated C-terminal domain-containing protein" evidence="3">
    <location>
        <begin position="19"/>
        <end position="529"/>
    </location>
</feature>
<dbReference type="PROSITE" id="PS51450">
    <property type="entry name" value="LRR"/>
    <property type="match status" value="1"/>
</dbReference>
<dbReference type="NCBIfam" id="TIGR04131">
    <property type="entry name" value="Bac_Flav_CTERM"/>
    <property type="match status" value="1"/>
</dbReference>
<dbReference type="Proteomes" id="UP000269693">
    <property type="component" value="Chromosome"/>
</dbReference>
<evidence type="ECO:0000256" key="2">
    <source>
        <dbReference type="ARBA" id="ARBA00022737"/>
    </source>
</evidence>
<dbReference type="InterPro" id="IPR001611">
    <property type="entry name" value="Leu-rich_rpt"/>
</dbReference>
<organism evidence="4 5">
    <name type="scientific">Tenacibaculum mesophilum</name>
    <dbReference type="NCBI Taxonomy" id="104268"/>
    <lineage>
        <taxon>Bacteria</taxon>
        <taxon>Pseudomonadati</taxon>
        <taxon>Bacteroidota</taxon>
        <taxon>Flavobacteriia</taxon>
        <taxon>Flavobacteriales</taxon>
        <taxon>Flavobacteriaceae</taxon>
        <taxon>Tenacibaculum</taxon>
    </lineage>
</organism>
<evidence type="ECO:0008006" key="6">
    <source>
        <dbReference type="Google" id="ProtNLM"/>
    </source>
</evidence>
<name>A0ABM7CGT4_9FLAO</name>
<gene>
    <name evidence="4" type="ORF">D6200_10815</name>
</gene>
<keyword evidence="3" id="KW-0732">Signal</keyword>
<proteinExistence type="predicted"/>
<evidence type="ECO:0000313" key="5">
    <source>
        <dbReference type="Proteomes" id="UP000269693"/>
    </source>
</evidence>
<dbReference type="InterPro" id="IPR026341">
    <property type="entry name" value="T9SS_type_B"/>
</dbReference>
<evidence type="ECO:0000256" key="1">
    <source>
        <dbReference type="ARBA" id="ARBA00022614"/>
    </source>
</evidence>
<dbReference type="InterPro" id="IPR032675">
    <property type="entry name" value="LRR_dom_sf"/>
</dbReference>
<keyword evidence="1" id="KW-0433">Leucine-rich repeat</keyword>
<dbReference type="PANTHER" id="PTHR47566">
    <property type="match status" value="1"/>
</dbReference>
<accession>A0ABM7CGT4</accession>
<reference evidence="4 5" key="1">
    <citation type="submission" date="2018-09" db="EMBL/GenBank/DDBJ databases">
        <title>Insights into the microbiota of Asian seabass (Lates calcarifer) with tenacibaculosis symptoms and description of sp. nov. Tenacibaculum singaporense.</title>
        <authorList>
            <person name="Miyake S."/>
            <person name="Soh M."/>
            <person name="Azman M.N."/>
            <person name="Ngoh S.Y."/>
            <person name="Orban L."/>
            <person name="Seedorf H."/>
        </authorList>
    </citation>
    <scope>NUCLEOTIDE SEQUENCE [LARGE SCALE GENOMIC DNA]</scope>
    <source>
        <strain evidence="4 5">DSM 13764</strain>
    </source>
</reference>
<keyword evidence="5" id="KW-1185">Reference proteome</keyword>
<feature type="signal peptide" evidence="3">
    <location>
        <begin position="1"/>
        <end position="18"/>
    </location>
</feature>
<dbReference type="Pfam" id="PF13585">
    <property type="entry name" value="CHU_C"/>
    <property type="match status" value="1"/>
</dbReference>
<sequence length="529" mass="59901">MKKYITLLLFFFTLFSYSQNTYVPDDNFEQFLIDSGYDSGPLDNYVLTSNIETIKKLDLENKNISDMTGIQDFVSLTYLDCSDNFFTNIDVSQLIKLETLICGAGNLNTLDVTNNTLIKFLSVNDSKLSSINVTKNIKLEHFVIYGNDLSDLDISNNLKLRFLSCSSNNLTQLNTSNNPDLYWLDIYFNKISSLDLSNNLKLARLDCFNNSIKELNLINNKELTFLNCRYNQLTNLDIRNNNNTNILSNSFDLRYNPNLTCVLVDNVNYSITNWTQIDDNTVFKENTNECNQTTCTITVDTLNDVITCDNYSLPSLSDGKYYTESNGNGNRLNPGDIINKSQTIFIYNEDSSNPSCSIESSFMVTINNSPDVDILNDVFAINEFTLPNLINGNYYTESGGNGNQLNSGDIITDSQTIFIYNVNPINTNCNNESSFTILIEEERDVTIPNFFTPNNDGNNDTWIVNANNNLIKEIYITDRFGKIVGKIKPNTIGWNGLYNGKPLPSTTYWYQIIFTNGEAKNGAFALIRN</sequence>
<dbReference type="PANTHER" id="PTHR47566:SF1">
    <property type="entry name" value="PROTEIN NUD1"/>
    <property type="match status" value="1"/>
</dbReference>
<dbReference type="EMBL" id="CP032544">
    <property type="protein sequence ID" value="AZJ33018.1"/>
    <property type="molecule type" value="Genomic_DNA"/>
</dbReference>
<evidence type="ECO:0000313" key="4">
    <source>
        <dbReference type="EMBL" id="AZJ33018.1"/>
    </source>
</evidence>
<protein>
    <recommendedName>
        <fullName evidence="6">Gliding motility-associated C-terminal domain-containing protein</fullName>
    </recommendedName>
</protein>
<dbReference type="RefSeq" id="WP_073182360.1">
    <property type="nucleotide sequence ID" value="NZ_CP032544.1"/>
</dbReference>
<evidence type="ECO:0000256" key="3">
    <source>
        <dbReference type="SAM" id="SignalP"/>
    </source>
</evidence>
<dbReference type="Gene3D" id="3.80.10.10">
    <property type="entry name" value="Ribonuclease Inhibitor"/>
    <property type="match status" value="1"/>
</dbReference>
<dbReference type="SUPFAM" id="SSF52058">
    <property type="entry name" value="L domain-like"/>
    <property type="match status" value="1"/>
</dbReference>
<keyword evidence="2" id="KW-0677">Repeat</keyword>
<dbReference type="InterPro" id="IPR052574">
    <property type="entry name" value="CDIRP"/>
</dbReference>